<evidence type="ECO:0000259" key="5">
    <source>
        <dbReference type="PROSITE" id="PS50240"/>
    </source>
</evidence>
<dbReference type="Proteomes" id="UP001381693">
    <property type="component" value="Unassembled WGS sequence"/>
</dbReference>
<dbReference type="SUPFAM" id="SSF50494">
    <property type="entry name" value="Trypsin-like serine proteases"/>
    <property type="match status" value="1"/>
</dbReference>
<dbReference type="InterPro" id="IPR009003">
    <property type="entry name" value="Peptidase_S1_PA"/>
</dbReference>
<keyword evidence="6" id="KW-0645">Protease</keyword>
<evidence type="ECO:0000256" key="3">
    <source>
        <dbReference type="ARBA" id="ARBA00023157"/>
    </source>
</evidence>
<dbReference type="GO" id="GO:0005576">
    <property type="term" value="C:extracellular region"/>
    <property type="evidence" value="ECO:0007669"/>
    <property type="project" value="UniProtKB-SubCell"/>
</dbReference>
<dbReference type="Pfam" id="PF00089">
    <property type="entry name" value="Trypsin"/>
    <property type="match status" value="1"/>
</dbReference>
<feature type="region of interest" description="Disordered" evidence="4">
    <location>
        <begin position="50"/>
        <end position="71"/>
    </location>
</feature>
<proteinExistence type="predicted"/>
<keyword evidence="7" id="KW-1185">Reference proteome</keyword>
<dbReference type="GO" id="GO:0004252">
    <property type="term" value="F:serine-type endopeptidase activity"/>
    <property type="evidence" value="ECO:0007669"/>
    <property type="project" value="InterPro"/>
</dbReference>
<gene>
    <name evidence="6" type="primary">CLIPA10_2</name>
    <name evidence="6" type="ORF">SK128_014072</name>
</gene>
<evidence type="ECO:0000256" key="2">
    <source>
        <dbReference type="ARBA" id="ARBA00022525"/>
    </source>
</evidence>
<dbReference type="InterPro" id="IPR043504">
    <property type="entry name" value="Peptidase_S1_PA_chymotrypsin"/>
</dbReference>
<reference evidence="6 7" key="1">
    <citation type="submission" date="2023-11" db="EMBL/GenBank/DDBJ databases">
        <title>Halocaridina rubra genome assembly.</title>
        <authorList>
            <person name="Smith C."/>
        </authorList>
    </citation>
    <scope>NUCLEOTIDE SEQUENCE [LARGE SCALE GENOMIC DNA]</scope>
    <source>
        <strain evidence="6">EP-1</strain>
        <tissue evidence="6">Whole</tissue>
    </source>
</reference>
<organism evidence="6 7">
    <name type="scientific">Halocaridina rubra</name>
    <name type="common">Hawaiian red shrimp</name>
    <dbReference type="NCBI Taxonomy" id="373956"/>
    <lineage>
        <taxon>Eukaryota</taxon>
        <taxon>Metazoa</taxon>
        <taxon>Ecdysozoa</taxon>
        <taxon>Arthropoda</taxon>
        <taxon>Crustacea</taxon>
        <taxon>Multicrustacea</taxon>
        <taxon>Malacostraca</taxon>
        <taxon>Eumalacostraca</taxon>
        <taxon>Eucarida</taxon>
        <taxon>Decapoda</taxon>
        <taxon>Pleocyemata</taxon>
        <taxon>Caridea</taxon>
        <taxon>Atyoidea</taxon>
        <taxon>Atyidae</taxon>
        <taxon>Halocaridina</taxon>
    </lineage>
</organism>
<dbReference type="InterPro" id="IPR018114">
    <property type="entry name" value="TRYPSIN_HIS"/>
</dbReference>
<keyword evidence="6" id="KW-0378">Hydrolase</keyword>
<dbReference type="AlphaFoldDB" id="A0AAN8ZUW5"/>
<evidence type="ECO:0000313" key="6">
    <source>
        <dbReference type="EMBL" id="KAK7069486.1"/>
    </source>
</evidence>
<comment type="subcellular location">
    <subcellularLocation>
        <location evidence="1">Secreted</location>
    </subcellularLocation>
</comment>
<dbReference type="EMBL" id="JAXCGZ010016257">
    <property type="protein sequence ID" value="KAK7069486.1"/>
    <property type="molecule type" value="Genomic_DNA"/>
</dbReference>
<dbReference type="PRINTS" id="PR00722">
    <property type="entry name" value="CHYMOTRYPSIN"/>
</dbReference>
<dbReference type="Gene3D" id="2.40.10.10">
    <property type="entry name" value="Trypsin-like serine proteases"/>
    <property type="match status" value="1"/>
</dbReference>
<dbReference type="FunFam" id="2.40.10.10:FF:000038">
    <property type="entry name" value="Serine protease"/>
    <property type="match status" value="1"/>
</dbReference>
<dbReference type="SMART" id="SM00020">
    <property type="entry name" value="Tryp_SPc"/>
    <property type="match status" value="1"/>
</dbReference>
<dbReference type="InterPro" id="IPR001314">
    <property type="entry name" value="Peptidase_S1A"/>
</dbReference>
<evidence type="ECO:0000256" key="1">
    <source>
        <dbReference type="ARBA" id="ARBA00004613"/>
    </source>
</evidence>
<dbReference type="PANTHER" id="PTHR24258">
    <property type="entry name" value="SERINE PROTEASE-RELATED"/>
    <property type="match status" value="1"/>
</dbReference>
<dbReference type="PANTHER" id="PTHR24258:SF116">
    <property type="entry name" value="FI16631P1-RELATED"/>
    <property type="match status" value="1"/>
</dbReference>
<keyword evidence="3" id="KW-1015">Disulfide bond</keyword>
<dbReference type="InterPro" id="IPR001254">
    <property type="entry name" value="Trypsin_dom"/>
</dbReference>
<sequence>MAFDTLEKWFKRGTVVLIISCFLLNVNSAEKWSWGRDDFSTVPNTFPNSRLPRLPPESLQESKNAGVSRSAFDSEISGRPCSLSSSVGCLEQNGKTISSTFPGRFTATFKGSVVGIPQSTPVTVIQHHHIHNHHNEGVSNVGARQNSALSQSQLGQIFLPPVRPARVPQLPLGQIAPGPIGIPSQHTLDHQNFETIGEHLSPLGELPSLMTTPTGLYQEACLCVHTTLCGARDVVPRAPSLLAPPLIDPRSRLTDVLSNATVFEGAKSQRKEEKTPNNKVTTAEGNLHVKREAVGEASDVGKAGNHLLGGYAPGITGCGVEHVCCRDPSLDALEKGFTCGQRQARGILGRSNFPSLAKGNAEFGEHPWQAAVLKEEGGEGVYVCGAALVTDRHLLTAAHCVTSLHPSALKIRLGEWDVTSQKEFLNHLELSVAEVRSHPQYYAGNLNNDIALITLQHTIDFNNNPHISPICLPDILDNFLGQRCYSTGWGKDAFGDSGRYQPILKEVEVPVVSHQHCESALKRTRLGHGFTLHEGMMCAGGEEAVDTCTGDGGGPLVCLGPDGSARLAGLVSWGIGCGTNGIPGVYVDVSYYMDWILAYLRI</sequence>
<name>A0AAN8ZUW5_HALRR</name>
<comment type="caution">
    <text evidence="6">The sequence shown here is derived from an EMBL/GenBank/DDBJ whole genome shotgun (WGS) entry which is preliminary data.</text>
</comment>
<evidence type="ECO:0000256" key="4">
    <source>
        <dbReference type="SAM" id="MobiDB-lite"/>
    </source>
</evidence>
<evidence type="ECO:0000313" key="7">
    <source>
        <dbReference type="Proteomes" id="UP001381693"/>
    </source>
</evidence>
<dbReference type="PROSITE" id="PS00134">
    <property type="entry name" value="TRYPSIN_HIS"/>
    <property type="match status" value="1"/>
</dbReference>
<protein>
    <submittedName>
        <fullName evidence="6">CLIP domain-containing serine protease</fullName>
    </submittedName>
</protein>
<dbReference type="GO" id="GO:0006508">
    <property type="term" value="P:proteolysis"/>
    <property type="evidence" value="ECO:0007669"/>
    <property type="project" value="UniProtKB-KW"/>
</dbReference>
<dbReference type="CDD" id="cd00190">
    <property type="entry name" value="Tryp_SPc"/>
    <property type="match status" value="1"/>
</dbReference>
<keyword evidence="2" id="KW-0964">Secreted</keyword>
<accession>A0AAN8ZUW5</accession>
<feature type="domain" description="Peptidase S1" evidence="5">
    <location>
        <begin position="347"/>
        <end position="601"/>
    </location>
</feature>
<dbReference type="PROSITE" id="PS50240">
    <property type="entry name" value="TRYPSIN_DOM"/>
    <property type="match status" value="1"/>
</dbReference>